<reference evidence="12" key="1">
    <citation type="submission" date="2021-01" db="EMBL/GenBank/DDBJ databases">
        <authorList>
            <person name="Corre E."/>
            <person name="Pelletier E."/>
            <person name="Niang G."/>
            <person name="Scheremetjew M."/>
            <person name="Finn R."/>
            <person name="Kale V."/>
            <person name="Holt S."/>
            <person name="Cochrane G."/>
            <person name="Meng A."/>
            <person name="Brown T."/>
            <person name="Cohen L."/>
        </authorList>
    </citation>
    <scope>NUCLEOTIDE SEQUENCE</scope>
    <source>
        <strain evidence="12">NY070348D</strain>
    </source>
</reference>
<dbReference type="Gene3D" id="3.40.50.10260">
    <property type="entry name" value="YjeF N-terminal domain"/>
    <property type="match status" value="1"/>
</dbReference>
<comment type="catalytic activity">
    <reaction evidence="1 10">
        <text>(6R)-NADHX = (6S)-NADHX</text>
        <dbReference type="Rhea" id="RHEA:32215"/>
        <dbReference type="ChEBI" id="CHEBI:64074"/>
        <dbReference type="ChEBI" id="CHEBI:64075"/>
        <dbReference type="EC" id="5.1.99.6"/>
    </reaction>
</comment>
<evidence type="ECO:0000256" key="4">
    <source>
        <dbReference type="ARBA" id="ARBA00022723"/>
    </source>
</evidence>
<evidence type="ECO:0000256" key="9">
    <source>
        <dbReference type="ARBA" id="ARBA00023235"/>
    </source>
</evidence>
<comment type="catalytic activity">
    <reaction evidence="2 10">
        <text>(6R)-NADPHX = (6S)-NADPHX</text>
        <dbReference type="Rhea" id="RHEA:32227"/>
        <dbReference type="ChEBI" id="CHEBI:64076"/>
        <dbReference type="ChEBI" id="CHEBI:64077"/>
        <dbReference type="EC" id="5.1.99.6"/>
    </reaction>
</comment>
<feature type="binding site" evidence="10">
    <location>
        <position position="143"/>
    </location>
    <ligand>
        <name>(6S)-NADPHX</name>
        <dbReference type="ChEBI" id="CHEBI:64076"/>
    </ligand>
</feature>
<gene>
    <name evidence="12" type="ORF">QSP1433_LOCUS9333</name>
</gene>
<dbReference type="SUPFAM" id="SSF64153">
    <property type="entry name" value="YjeF N-terminal domain-like"/>
    <property type="match status" value="1"/>
</dbReference>
<feature type="binding site" evidence="10">
    <location>
        <position position="126"/>
    </location>
    <ligand>
        <name>K(+)</name>
        <dbReference type="ChEBI" id="CHEBI:29103"/>
    </ligand>
</feature>
<dbReference type="InterPro" id="IPR036652">
    <property type="entry name" value="YjeF_N_dom_sf"/>
</dbReference>
<evidence type="ECO:0000256" key="6">
    <source>
        <dbReference type="ARBA" id="ARBA00022857"/>
    </source>
</evidence>
<keyword evidence="6" id="KW-0521">NADP</keyword>
<evidence type="ECO:0000256" key="3">
    <source>
        <dbReference type="ARBA" id="ARBA00012228"/>
    </source>
</evidence>
<keyword evidence="7 10" id="KW-0630">Potassium</keyword>
<dbReference type="EC" id="5.1.99.6" evidence="3 10"/>
<feature type="domain" description="YjeF N-terminal" evidence="11">
    <location>
        <begin position="10"/>
        <end position="220"/>
    </location>
</feature>
<dbReference type="GO" id="GO:0005739">
    <property type="term" value="C:mitochondrion"/>
    <property type="evidence" value="ECO:0007669"/>
    <property type="project" value="TreeGrafter"/>
</dbReference>
<dbReference type="AlphaFoldDB" id="A0A7S2S1N8"/>
<dbReference type="GO" id="GO:0000166">
    <property type="term" value="F:nucleotide binding"/>
    <property type="evidence" value="ECO:0007669"/>
    <property type="project" value="UniProtKB-KW"/>
</dbReference>
<feature type="binding site" evidence="10">
    <location>
        <position position="161"/>
    </location>
    <ligand>
        <name>(6S)-NADPHX</name>
        <dbReference type="ChEBI" id="CHEBI:64076"/>
    </ligand>
</feature>
<dbReference type="PANTHER" id="PTHR13232:SF10">
    <property type="entry name" value="NAD(P)H-HYDRATE EPIMERASE"/>
    <property type="match status" value="1"/>
</dbReference>
<accession>A0A7S2S1N8</accession>
<dbReference type="InterPro" id="IPR004443">
    <property type="entry name" value="YjeF_N_dom"/>
</dbReference>
<protein>
    <recommendedName>
        <fullName evidence="3 10">NAD(P)H-hydrate epimerase</fullName>
        <ecNumber evidence="3 10">5.1.99.6</ecNumber>
    </recommendedName>
    <alternativeName>
        <fullName evidence="10">NAD(P)HX epimerase</fullName>
    </alternativeName>
</protein>
<organism evidence="12">
    <name type="scientific">Mucochytrium quahogii</name>
    <dbReference type="NCBI Taxonomy" id="96639"/>
    <lineage>
        <taxon>Eukaryota</taxon>
        <taxon>Sar</taxon>
        <taxon>Stramenopiles</taxon>
        <taxon>Bigyra</taxon>
        <taxon>Labyrinthulomycetes</taxon>
        <taxon>Thraustochytrida</taxon>
        <taxon>Thraustochytriidae</taxon>
        <taxon>Mucochytrium</taxon>
    </lineage>
</organism>
<dbReference type="GO" id="GO:0052856">
    <property type="term" value="F:NAD(P)HX epimerase activity"/>
    <property type="evidence" value="ECO:0007669"/>
    <property type="project" value="UniProtKB-UniRule"/>
</dbReference>
<name>A0A7S2S1N8_9STRA</name>
<evidence type="ECO:0000256" key="7">
    <source>
        <dbReference type="ARBA" id="ARBA00022958"/>
    </source>
</evidence>
<dbReference type="HAMAP" id="MF_01966">
    <property type="entry name" value="NADHX_epimerase"/>
    <property type="match status" value="1"/>
</dbReference>
<feature type="binding site" evidence="10">
    <location>
        <position position="59"/>
    </location>
    <ligand>
        <name>K(+)</name>
        <dbReference type="ChEBI" id="CHEBI:29103"/>
    </ligand>
</feature>
<dbReference type="PROSITE" id="PS51385">
    <property type="entry name" value="YJEF_N"/>
    <property type="match status" value="1"/>
</dbReference>
<evidence type="ECO:0000259" key="11">
    <source>
        <dbReference type="PROSITE" id="PS51385"/>
    </source>
</evidence>
<feature type="binding site" evidence="10">
    <location>
        <position position="164"/>
    </location>
    <ligand>
        <name>K(+)</name>
        <dbReference type="ChEBI" id="CHEBI:29103"/>
    </ligand>
</feature>
<dbReference type="NCBIfam" id="TIGR00197">
    <property type="entry name" value="yjeF_nterm"/>
    <property type="match status" value="1"/>
</dbReference>
<comment type="function">
    <text evidence="10">Catalyzes the epimerization of the S- and R-forms of NAD(P)HX, a damaged form of NAD(P)H that is a result of enzymatic or heat-dependent hydration. This is a prerequisite for the S-specific NAD(P)H-hydrate dehydratase to allow the repair of both epimers of NAD(P)HX.</text>
</comment>
<sequence>MRAMLAQRLAQQLDAELMQTPGFSIDQLMELAGLSVACAVAAVWPVASKVLTVCGPGNNGGDALVSARHLYHFGYKPVVLYPKAPKESGNGILYRNLLQQCKDLDIPVIDSVPESISQHEYDVVLDGVFGFSFNGSNGVRAPYDKVMQVLKETNVPIASIDVPSGWDVEQGDAHGDGIKPSMLVSLTAPKLCASTFKGEHHYLGGRFLPPKLAVKYNLQGLPEYPGTDQCVRLESECKM</sequence>
<dbReference type="GO" id="GO:0046872">
    <property type="term" value="F:metal ion binding"/>
    <property type="evidence" value="ECO:0007669"/>
    <property type="project" value="UniProtKB-KW"/>
</dbReference>
<feature type="binding site" evidence="10">
    <location>
        <begin position="58"/>
        <end position="62"/>
    </location>
    <ligand>
        <name>(6S)-NADPHX</name>
        <dbReference type="ChEBI" id="CHEBI:64076"/>
    </ligand>
</feature>
<proteinExistence type="inferred from homology"/>
<dbReference type="PANTHER" id="PTHR13232">
    <property type="entry name" value="NAD(P)H-HYDRATE EPIMERASE"/>
    <property type="match status" value="1"/>
</dbReference>
<evidence type="ECO:0000256" key="5">
    <source>
        <dbReference type="ARBA" id="ARBA00022741"/>
    </source>
</evidence>
<comment type="similarity">
    <text evidence="10">Belongs to the NnrE/AIBP family.</text>
</comment>
<evidence type="ECO:0000256" key="1">
    <source>
        <dbReference type="ARBA" id="ARBA00000013"/>
    </source>
</evidence>
<keyword evidence="5 10" id="KW-0547">Nucleotide-binding</keyword>
<comment type="cofactor">
    <cofactor evidence="10">
        <name>K(+)</name>
        <dbReference type="ChEBI" id="CHEBI:29103"/>
    </cofactor>
    <text evidence="10">Binds 1 potassium ion per subunit.</text>
</comment>
<evidence type="ECO:0000256" key="2">
    <source>
        <dbReference type="ARBA" id="ARBA00000909"/>
    </source>
</evidence>
<evidence type="ECO:0000313" key="12">
    <source>
        <dbReference type="EMBL" id="CAD9686927.1"/>
    </source>
</evidence>
<dbReference type="Pfam" id="PF03853">
    <property type="entry name" value="YjeF_N"/>
    <property type="match status" value="1"/>
</dbReference>
<comment type="caution">
    <text evidence="10">Lacks conserved residue(s) required for the propagation of feature annotation.</text>
</comment>
<evidence type="ECO:0000256" key="10">
    <source>
        <dbReference type="HAMAP-Rule" id="MF_03159"/>
    </source>
</evidence>
<keyword evidence="9 10" id="KW-0413">Isomerase</keyword>
<dbReference type="InterPro" id="IPR032976">
    <property type="entry name" value="YJEFN_prot_NAXE-like"/>
</dbReference>
<evidence type="ECO:0000256" key="8">
    <source>
        <dbReference type="ARBA" id="ARBA00023027"/>
    </source>
</evidence>
<keyword evidence="4 10" id="KW-0479">Metal-binding</keyword>
<keyword evidence="8 10" id="KW-0520">NAD</keyword>
<dbReference type="EMBL" id="HBHK01014838">
    <property type="protein sequence ID" value="CAD9686927.1"/>
    <property type="molecule type" value="Transcribed_RNA"/>
</dbReference>